<feature type="domain" description="ABC transporter" evidence="4">
    <location>
        <begin position="5"/>
        <end position="236"/>
    </location>
</feature>
<keyword evidence="2" id="KW-0547">Nucleotide-binding</keyword>
<dbReference type="GO" id="GO:0005524">
    <property type="term" value="F:ATP binding"/>
    <property type="evidence" value="ECO:0007669"/>
    <property type="project" value="UniProtKB-KW"/>
</dbReference>
<dbReference type="SMART" id="SM00382">
    <property type="entry name" value="AAA"/>
    <property type="match status" value="1"/>
</dbReference>
<dbReference type="InterPro" id="IPR050166">
    <property type="entry name" value="ABC_transporter_ATP-bind"/>
</dbReference>
<evidence type="ECO:0000313" key="6">
    <source>
        <dbReference type="Proteomes" id="UP001300383"/>
    </source>
</evidence>
<dbReference type="PANTHER" id="PTHR42788">
    <property type="entry name" value="TAURINE IMPORT ATP-BINDING PROTEIN-RELATED"/>
    <property type="match status" value="1"/>
</dbReference>
<dbReference type="InterPro" id="IPR027417">
    <property type="entry name" value="P-loop_NTPase"/>
</dbReference>
<accession>A0AAP4EXP9</accession>
<proteinExistence type="predicted"/>
<gene>
    <name evidence="5" type="ORF">QJ036_06180</name>
</gene>
<evidence type="ECO:0000256" key="1">
    <source>
        <dbReference type="ARBA" id="ARBA00022448"/>
    </source>
</evidence>
<dbReference type="InterPro" id="IPR017871">
    <property type="entry name" value="ABC_transporter-like_CS"/>
</dbReference>
<reference evidence="5 6" key="1">
    <citation type="submission" date="2023-05" db="EMBL/GenBank/DDBJ databases">
        <title>[ruminococcus] sp. nov., isolated from a pig farm feces dump.</title>
        <authorList>
            <person name="Chang Y.-H."/>
        </authorList>
    </citation>
    <scope>NUCLEOTIDE SEQUENCE [LARGE SCALE GENOMIC DNA]</scope>
    <source>
        <strain evidence="5 6">YH-rum2234</strain>
    </source>
</reference>
<keyword evidence="1" id="KW-0813">Transport</keyword>
<protein>
    <submittedName>
        <fullName evidence="5">ABC transporter ATP-binding protein</fullName>
    </submittedName>
</protein>
<sequence>MEPILEFIHVSFSYHSMDGETAALSDISLSVMPGEFIAVVGPSGCGKTTLLSLISGLLLPETGEIRLFGKAQGTSGANIGYMLQRDHLFEWRTVYDNVLLGLEIRHKLSHDTKASVCSMLDTYGLTAFRDASPSALSGGMRQRAALIRTLALEPDILLLDEPFSALDYQTRLEVGDDIGGIIRREGRTAILVTHDLAEAITLADRIVILSHRPARIRKILPLHFDDNHNTPLKRRSAPCFSGYFEEIWKELKSDG</sequence>
<dbReference type="InterPro" id="IPR003439">
    <property type="entry name" value="ABC_transporter-like_ATP-bd"/>
</dbReference>
<dbReference type="PROSITE" id="PS50893">
    <property type="entry name" value="ABC_TRANSPORTER_2"/>
    <property type="match status" value="1"/>
</dbReference>
<evidence type="ECO:0000256" key="3">
    <source>
        <dbReference type="ARBA" id="ARBA00022840"/>
    </source>
</evidence>
<dbReference type="PROSITE" id="PS00211">
    <property type="entry name" value="ABC_TRANSPORTER_1"/>
    <property type="match status" value="1"/>
</dbReference>
<keyword evidence="6" id="KW-1185">Reference proteome</keyword>
<dbReference type="Proteomes" id="UP001300383">
    <property type="component" value="Unassembled WGS sequence"/>
</dbReference>
<evidence type="ECO:0000313" key="5">
    <source>
        <dbReference type="EMBL" id="MDI9242067.1"/>
    </source>
</evidence>
<name>A0AAP4EXP9_9FIRM</name>
<dbReference type="InterPro" id="IPR003593">
    <property type="entry name" value="AAA+_ATPase"/>
</dbReference>
<dbReference type="RefSeq" id="WP_283230571.1">
    <property type="nucleotide sequence ID" value="NZ_JASGBQ010000007.1"/>
</dbReference>
<dbReference type="Gene3D" id="3.40.50.300">
    <property type="entry name" value="P-loop containing nucleotide triphosphate hydrolases"/>
    <property type="match status" value="1"/>
</dbReference>
<organism evidence="5 6">
    <name type="scientific">Fusibacillus kribbianus</name>
    <dbReference type="NCBI Taxonomy" id="3044208"/>
    <lineage>
        <taxon>Bacteria</taxon>
        <taxon>Bacillati</taxon>
        <taxon>Bacillota</taxon>
        <taxon>Clostridia</taxon>
        <taxon>Lachnospirales</taxon>
        <taxon>Lachnospiraceae</taxon>
        <taxon>Fusibacillus</taxon>
    </lineage>
</organism>
<dbReference type="EMBL" id="JASGBQ010000007">
    <property type="protein sequence ID" value="MDI9242067.1"/>
    <property type="molecule type" value="Genomic_DNA"/>
</dbReference>
<evidence type="ECO:0000256" key="2">
    <source>
        <dbReference type="ARBA" id="ARBA00022741"/>
    </source>
</evidence>
<comment type="caution">
    <text evidence="5">The sequence shown here is derived from an EMBL/GenBank/DDBJ whole genome shotgun (WGS) entry which is preliminary data.</text>
</comment>
<evidence type="ECO:0000259" key="4">
    <source>
        <dbReference type="PROSITE" id="PS50893"/>
    </source>
</evidence>
<dbReference type="GO" id="GO:0016887">
    <property type="term" value="F:ATP hydrolysis activity"/>
    <property type="evidence" value="ECO:0007669"/>
    <property type="project" value="InterPro"/>
</dbReference>
<dbReference type="Pfam" id="PF00005">
    <property type="entry name" value="ABC_tran"/>
    <property type="match status" value="1"/>
</dbReference>
<dbReference type="PANTHER" id="PTHR42788:SF21">
    <property type="entry name" value="ABC TRANSPORTER ATP-BINDING PROTEIN"/>
    <property type="match status" value="1"/>
</dbReference>
<keyword evidence="3 5" id="KW-0067">ATP-binding</keyword>
<dbReference type="SUPFAM" id="SSF52540">
    <property type="entry name" value="P-loop containing nucleoside triphosphate hydrolases"/>
    <property type="match status" value="1"/>
</dbReference>
<dbReference type="AlphaFoldDB" id="A0AAP4EXP9"/>
<dbReference type="CDD" id="cd03293">
    <property type="entry name" value="ABC_NrtD_SsuB_transporters"/>
    <property type="match status" value="1"/>
</dbReference>